<keyword evidence="3 8" id="KW-0808">Transferase</keyword>
<keyword evidence="2" id="KW-0444">Lipid biosynthesis</keyword>
<dbReference type="PANTHER" id="PTHR10434">
    <property type="entry name" value="1-ACYL-SN-GLYCEROL-3-PHOSPHATE ACYLTRANSFERASE"/>
    <property type="match status" value="1"/>
</dbReference>
<keyword evidence="6" id="KW-0472">Membrane</keyword>
<dbReference type="GO" id="GO:0003841">
    <property type="term" value="F:1-acylglycerol-3-phosphate O-acyltransferase activity"/>
    <property type="evidence" value="ECO:0007669"/>
    <property type="project" value="TreeGrafter"/>
</dbReference>
<dbReference type="SMART" id="SM00563">
    <property type="entry name" value="PlsC"/>
    <property type="match status" value="1"/>
</dbReference>
<keyword evidence="9" id="KW-1185">Reference proteome</keyword>
<keyword evidence="6" id="KW-1133">Transmembrane helix</keyword>
<comment type="pathway">
    <text evidence="1">Lipid metabolism.</text>
</comment>
<feature type="domain" description="Phospholipid/glycerol acyltransferase" evidence="7">
    <location>
        <begin position="75"/>
        <end position="186"/>
    </location>
</feature>
<dbReference type="EMBL" id="LT629736">
    <property type="protein sequence ID" value="SDR93016.1"/>
    <property type="molecule type" value="Genomic_DNA"/>
</dbReference>
<name>A0A1H1N205_9GAMM</name>
<evidence type="ECO:0000256" key="3">
    <source>
        <dbReference type="ARBA" id="ARBA00022679"/>
    </source>
</evidence>
<reference evidence="9" key="1">
    <citation type="submission" date="2016-10" db="EMBL/GenBank/DDBJ databases">
        <authorList>
            <person name="Varghese N."/>
            <person name="Submissions S."/>
        </authorList>
    </citation>
    <scope>NUCLEOTIDE SEQUENCE [LARGE SCALE GENOMIC DNA]</scope>
    <source>
        <strain evidence="9">NRRL B-51270</strain>
    </source>
</reference>
<dbReference type="Pfam" id="PF01553">
    <property type="entry name" value="Acyltransferase"/>
    <property type="match status" value="1"/>
</dbReference>
<dbReference type="InterPro" id="IPR002123">
    <property type="entry name" value="Plipid/glycerol_acylTrfase"/>
</dbReference>
<evidence type="ECO:0000256" key="1">
    <source>
        <dbReference type="ARBA" id="ARBA00005189"/>
    </source>
</evidence>
<protein>
    <submittedName>
        <fullName evidence="8">Lyso-ornithine lipid acyltransferase</fullName>
    </submittedName>
</protein>
<evidence type="ECO:0000259" key="7">
    <source>
        <dbReference type="SMART" id="SM00563"/>
    </source>
</evidence>
<evidence type="ECO:0000313" key="9">
    <source>
        <dbReference type="Proteomes" id="UP000243207"/>
    </source>
</evidence>
<evidence type="ECO:0000256" key="5">
    <source>
        <dbReference type="ARBA" id="ARBA00023315"/>
    </source>
</evidence>
<keyword evidence="4" id="KW-0443">Lipid metabolism</keyword>
<dbReference type="PANTHER" id="PTHR10434:SF64">
    <property type="entry name" value="1-ACYL-SN-GLYCEROL-3-PHOSPHATE ACYLTRANSFERASE-RELATED"/>
    <property type="match status" value="1"/>
</dbReference>
<keyword evidence="5 8" id="KW-0012">Acyltransferase</keyword>
<evidence type="ECO:0000256" key="4">
    <source>
        <dbReference type="ARBA" id="ARBA00023098"/>
    </source>
</evidence>
<dbReference type="SUPFAM" id="SSF69593">
    <property type="entry name" value="Glycerol-3-phosphate (1)-acyltransferase"/>
    <property type="match status" value="1"/>
</dbReference>
<dbReference type="GO" id="GO:0006654">
    <property type="term" value="P:phosphatidic acid biosynthetic process"/>
    <property type="evidence" value="ECO:0007669"/>
    <property type="project" value="TreeGrafter"/>
</dbReference>
<dbReference type="STRING" id="487184.SAMN05216421_0587"/>
<proteinExistence type="predicted"/>
<keyword evidence="6" id="KW-0812">Transmembrane</keyword>
<evidence type="ECO:0000256" key="6">
    <source>
        <dbReference type="SAM" id="Phobius"/>
    </source>
</evidence>
<organism evidence="8 9">
    <name type="scientific">Halopseudomonas xinjiangensis</name>
    <dbReference type="NCBI Taxonomy" id="487184"/>
    <lineage>
        <taxon>Bacteria</taxon>
        <taxon>Pseudomonadati</taxon>
        <taxon>Pseudomonadota</taxon>
        <taxon>Gammaproteobacteria</taxon>
        <taxon>Pseudomonadales</taxon>
        <taxon>Pseudomonadaceae</taxon>
        <taxon>Halopseudomonas</taxon>
    </lineage>
</organism>
<gene>
    <name evidence="8" type="ORF">SAMN05216421_0587</name>
</gene>
<dbReference type="Proteomes" id="UP000243207">
    <property type="component" value="Chromosome I"/>
</dbReference>
<sequence>MSPGPLLRRLWRVPAVAVWIACGLVMAGLAALLTRLVPAQTQAIRSRLSQVWMSGLVSLLPLRVRCLGALPRQPSLWLSNHVSWVDIVLLGRLAPLHFLSKAEVAAWPVIGWLAKGAGTLFIQRGTGAATSLNDQLSGMLAAGHSLMIFPEGTTTAGDRVRTFHGRLLGCAVETGAPVQPVAIAYRRCGERDSVAPFINDDEFTAHLWRLLGSERIDVEIHLLPPLRAGSAPRNQLAREARASVIQVLGLEDGADTNASPSLSRRAA</sequence>
<evidence type="ECO:0000256" key="2">
    <source>
        <dbReference type="ARBA" id="ARBA00022516"/>
    </source>
</evidence>
<dbReference type="CDD" id="cd07989">
    <property type="entry name" value="LPLAT_AGPAT-like"/>
    <property type="match status" value="1"/>
</dbReference>
<feature type="transmembrane region" description="Helical" evidence="6">
    <location>
        <begin position="16"/>
        <end position="37"/>
    </location>
</feature>
<dbReference type="AlphaFoldDB" id="A0A1H1N205"/>
<evidence type="ECO:0000313" key="8">
    <source>
        <dbReference type="EMBL" id="SDR93016.1"/>
    </source>
</evidence>
<accession>A0A1H1N205</accession>